<evidence type="ECO:0000259" key="2">
    <source>
        <dbReference type="PROSITE" id="PS50106"/>
    </source>
</evidence>
<dbReference type="SUPFAM" id="SSF50044">
    <property type="entry name" value="SH3-domain"/>
    <property type="match status" value="1"/>
</dbReference>
<dbReference type="GO" id="GO:0035331">
    <property type="term" value="P:negative regulation of hippo signaling"/>
    <property type="evidence" value="ECO:0007669"/>
    <property type="project" value="TreeGrafter"/>
</dbReference>
<organism evidence="3 4">
    <name type="scientific">Armadillidium nasatum</name>
    <dbReference type="NCBI Taxonomy" id="96803"/>
    <lineage>
        <taxon>Eukaryota</taxon>
        <taxon>Metazoa</taxon>
        <taxon>Ecdysozoa</taxon>
        <taxon>Arthropoda</taxon>
        <taxon>Crustacea</taxon>
        <taxon>Multicrustacea</taxon>
        <taxon>Malacostraca</taxon>
        <taxon>Eumalacostraca</taxon>
        <taxon>Peracarida</taxon>
        <taxon>Isopoda</taxon>
        <taxon>Oniscidea</taxon>
        <taxon>Crinocheta</taxon>
        <taxon>Armadillidiidae</taxon>
        <taxon>Armadillidium</taxon>
    </lineage>
</organism>
<dbReference type="Pfam" id="PF00595">
    <property type="entry name" value="PDZ"/>
    <property type="match status" value="1"/>
</dbReference>
<feature type="domain" description="PDZ" evidence="2">
    <location>
        <begin position="1"/>
        <end position="66"/>
    </location>
</feature>
<dbReference type="Gene3D" id="2.30.30.40">
    <property type="entry name" value="SH3 Domains"/>
    <property type="match status" value="1"/>
</dbReference>
<dbReference type="InterPro" id="IPR008145">
    <property type="entry name" value="GK/Ca_channel_bsu"/>
</dbReference>
<dbReference type="OrthoDB" id="6382596at2759"/>
<proteinExistence type="predicted"/>
<dbReference type="Pfam" id="PF00625">
    <property type="entry name" value="Guanylate_kin"/>
    <property type="match status" value="1"/>
</dbReference>
<dbReference type="PROSITE" id="PS50106">
    <property type="entry name" value="PDZ"/>
    <property type="match status" value="1"/>
</dbReference>
<dbReference type="InterPro" id="IPR036028">
    <property type="entry name" value="SH3-like_dom_sf"/>
</dbReference>
<gene>
    <name evidence="3" type="primary">DLG3</name>
    <name evidence="3" type="ORF">Anas_07840</name>
</gene>
<dbReference type="Gene3D" id="2.30.42.10">
    <property type="match status" value="1"/>
</dbReference>
<dbReference type="InterPro" id="IPR001478">
    <property type="entry name" value="PDZ"/>
</dbReference>
<feature type="domain" description="Guanylate kinase-like" evidence="1">
    <location>
        <begin position="187"/>
        <end position="355"/>
    </location>
</feature>
<dbReference type="SUPFAM" id="SSF52540">
    <property type="entry name" value="P-loop containing nucleoside triphosphate hydrolases"/>
    <property type="match status" value="1"/>
</dbReference>
<evidence type="ECO:0000259" key="1">
    <source>
        <dbReference type="PROSITE" id="PS50052"/>
    </source>
</evidence>
<sequence>MVGGNALGIFIHSIRPDSPAAKSDLRVGDRILEFNEIDLRHATAEQAACELSKPSENVNMLVQWDYQTYSEIKDQPGDCFYVRALFTKSERNDSSELCFHKDDILYVDNTLFNSMLGQWRAWIVNEDGDKRSCGTIPSKDKSSSRDSKELASFSDASLSAYAEATPVPDEPVPLAYMRVERLDYLIRRPLIMVGPLWEVVCEKLIHDFPHTFTKCIPEIKHCSQADLEAGVQNGTVVDYRRRGNHYEVTFMSQVKAICDKSCHGILDVSLSSVERMHRHNIYPIVLVLKFKHHKHIRDISDATLSSHERLSQKEAKEMFEINQKIDQEYKYLVSAEITAGVNMAYILAQVKSLVDTEQSKTLWVPAGGL</sequence>
<dbReference type="InterPro" id="IPR008144">
    <property type="entry name" value="Guanylate_kin-like_dom"/>
</dbReference>
<dbReference type="InterPro" id="IPR036034">
    <property type="entry name" value="PDZ_sf"/>
</dbReference>
<reference evidence="3 4" key="1">
    <citation type="journal article" date="2019" name="PLoS Biol.">
        <title>Sex chromosomes control vertical transmission of feminizing Wolbachia symbionts in an isopod.</title>
        <authorList>
            <person name="Becking T."/>
            <person name="Chebbi M.A."/>
            <person name="Giraud I."/>
            <person name="Moumen B."/>
            <person name="Laverre T."/>
            <person name="Caubet Y."/>
            <person name="Peccoud J."/>
            <person name="Gilbert C."/>
            <person name="Cordaux R."/>
        </authorList>
    </citation>
    <scope>NUCLEOTIDE SEQUENCE [LARGE SCALE GENOMIC DNA]</scope>
    <source>
        <strain evidence="3">ANa2</strain>
        <tissue evidence="3">Whole body excluding digestive tract and cuticle</tissue>
    </source>
</reference>
<evidence type="ECO:0000313" key="4">
    <source>
        <dbReference type="Proteomes" id="UP000326759"/>
    </source>
</evidence>
<name>A0A5N5SRR6_9CRUS</name>
<dbReference type="Proteomes" id="UP000326759">
    <property type="component" value="Unassembled WGS sequence"/>
</dbReference>
<dbReference type="AlphaFoldDB" id="A0A5N5SRR6"/>
<dbReference type="SMART" id="SM00072">
    <property type="entry name" value="GuKc"/>
    <property type="match status" value="1"/>
</dbReference>
<evidence type="ECO:0000313" key="3">
    <source>
        <dbReference type="EMBL" id="KAB7496652.1"/>
    </source>
</evidence>
<dbReference type="EMBL" id="SEYY01021154">
    <property type="protein sequence ID" value="KAB7496652.1"/>
    <property type="molecule type" value="Genomic_DNA"/>
</dbReference>
<dbReference type="GO" id="GO:0005886">
    <property type="term" value="C:plasma membrane"/>
    <property type="evidence" value="ECO:0007669"/>
    <property type="project" value="TreeGrafter"/>
</dbReference>
<accession>A0A5N5SRR6</accession>
<dbReference type="Gene3D" id="3.40.50.300">
    <property type="entry name" value="P-loop containing nucleotide triphosphate hydrolases"/>
    <property type="match status" value="1"/>
</dbReference>
<keyword evidence="4" id="KW-1185">Reference proteome</keyword>
<dbReference type="PANTHER" id="PTHR46360:SF1">
    <property type="entry name" value="DISKS LARGE HOMOLOG 5"/>
    <property type="match status" value="1"/>
</dbReference>
<dbReference type="InterPro" id="IPR053004">
    <property type="entry name" value="MAGUK_Signaling_Regulators"/>
</dbReference>
<dbReference type="SUPFAM" id="SSF50156">
    <property type="entry name" value="PDZ domain-like"/>
    <property type="match status" value="1"/>
</dbReference>
<dbReference type="PANTHER" id="PTHR46360">
    <property type="entry name" value="DISKS LARGE HOMOLOG 5"/>
    <property type="match status" value="1"/>
</dbReference>
<comment type="caution">
    <text evidence="3">The sequence shown here is derived from an EMBL/GenBank/DDBJ whole genome shotgun (WGS) entry which is preliminary data.</text>
</comment>
<dbReference type="SMART" id="SM00228">
    <property type="entry name" value="PDZ"/>
    <property type="match status" value="1"/>
</dbReference>
<dbReference type="InterPro" id="IPR027417">
    <property type="entry name" value="P-loop_NTPase"/>
</dbReference>
<protein>
    <submittedName>
        <fullName evidence="3">Disks large-like protein 3</fullName>
    </submittedName>
</protein>
<dbReference type="PROSITE" id="PS50052">
    <property type="entry name" value="GUANYLATE_KINASE_2"/>
    <property type="match status" value="1"/>
</dbReference>